<reference evidence="1 2" key="1">
    <citation type="submission" date="2020-09" db="EMBL/GenBank/DDBJ databases">
        <title>De no assembly of potato wild relative species, Solanum commersonii.</title>
        <authorList>
            <person name="Cho K."/>
        </authorList>
    </citation>
    <scope>NUCLEOTIDE SEQUENCE [LARGE SCALE GENOMIC DNA]</scope>
    <source>
        <strain evidence="1">LZ3.2</strain>
        <tissue evidence="1">Leaf</tissue>
    </source>
</reference>
<accession>A0A9J5ZRS4</accession>
<evidence type="ECO:0000313" key="1">
    <source>
        <dbReference type="EMBL" id="KAG5614740.1"/>
    </source>
</evidence>
<sequence>MRMVSKEEFLHLFDRFALLICQPDVKQRIVDAVNHKQEAVAITTAIQEEIFSEIGIVEPSCLVIVSKKRCQRPVLQMELRLSCRFVTTRFCKPSSCIVLAADNPQFGLACLGKINMTYESDRDLMIRFYEFVAKEEMACEEAELGPDRFAERLRMQQNLQEQQLEMLKYMRRFHMDDQSAILEKIHQQSNKANFETGASVLTVEQMQDVVITFVPA</sequence>
<dbReference type="Proteomes" id="UP000824120">
    <property type="component" value="Chromosome 3"/>
</dbReference>
<proteinExistence type="predicted"/>
<dbReference type="AlphaFoldDB" id="A0A9J5ZRS4"/>
<protein>
    <submittedName>
        <fullName evidence="1">Uncharacterized protein</fullName>
    </submittedName>
</protein>
<evidence type="ECO:0000313" key="2">
    <source>
        <dbReference type="Proteomes" id="UP000824120"/>
    </source>
</evidence>
<keyword evidence="2" id="KW-1185">Reference proteome</keyword>
<dbReference type="EMBL" id="JACXVP010000003">
    <property type="protein sequence ID" value="KAG5614740.1"/>
    <property type="molecule type" value="Genomic_DNA"/>
</dbReference>
<dbReference type="PANTHER" id="PTHR36763:SF1">
    <property type="entry name" value="EXPRESSED PROTEIN"/>
    <property type="match status" value="1"/>
</dbReference>
<gene>
    <name evidence="1" type="ORF">H5410_014564</name>
</gene>
<organism evidence="1 2">
    <name type="scientific">Solanum commersonii</name>
    <name type="common">Commerson's wild potato</name>
    <name type="synonym">Commerson's nightshade</name>
    <dbReference type="NCBI Taxonomy" id="4109"/>
    <lineage>
        <taxon>Eukaryota</taxon>
        <taxon>Viridiplantae</taxon>
        <taxon>Streptophyta</taxon>
        <taxon>Embryophyta</taxon>
        <taxon>Tracheophyta</taxon>
        <taxon>Spermatophyta</taxon>
        <taxon>Magnoliopsida</taxon>
        <taxon>eudicotyledons</taxon>
        <taxon>Gunneridae</taxon>
        <taxon>Pentapetalae</taxon>
        <taxon>asterids</taxon>
        <taxon>lamiids</taxon>
        <taxon>Solanales</taxon>
        <taxon>Solanaceae</taxon>
        <taxon>Solanoideae</taxon>
        <taxon>Solaneae</taxon>
        <taxon>Solanum</taxon>
    </lineage>
</organism>
<comment type="caution">
    <text evidence="1">The sequence shown here is derived from an EMBL/GenBank/DDBJ whole genome shotgun (WGS) entry which is preliminary data.</text>
</comment>
<name>A0A9J5ZRS4_SOLCO</name>
<dbReference type="OrthoDB" id="1867012at2759"/>
<dbReference type="PANTHER" id="PTHR36763">
    <property type="entry name" value="EXPRESSED PROTEIN"/>
    <property type="match status" value="1"/>
</dbReference>